<proteinExistence type="predicted"/>
<accession>A0A024T835</accession>
<gene>
    <name evidence="1" type="ORF">H310_15043</name>
</gene>
<dbReference type="EMBL" id="KI914094">
    <property type="protein sequence ID" value="ETV90128.1"/>
    <property type="molecule type" value="Genomic_DNA"/>
</dbReference>
<sequence length="36" mass="4126">MAGIADEMARKRKLTQATCRIKGIEYNLCIEPIFQL</sequence>
<protein>
    <submittedName>
        <fullName evidence="1">Uncharacterized protein</fullName>
    </submittedName>
</protein>
<organism evidence="1">
    <name type="scientific">Aphanomyces invadans</name>
    <dbReference type="NCBI Taxonomy" id="157072"/>
    <lineage>
        <taxon>Eukaryota</taxon>
        <taxon>Sar</taxon>
        <taxon>Stramenopiles</taxon>
        <taxon>Oomycota</taxon>
        <taxon>Saprolegniomycetes</taxon>
        <taxon>Saprolegniales</taxon>
        <taxon>Verrucalvaceae</taxon>
        <taxon>Aphanomyces</taxon>
    </lineage>
</organism>
<reference evidence="1" key="1">
    <citation type="submission" date="2013-12" db="EMBL/GenBank/DDBJ databases">
        <title>The Genome Sequence of Aphanomyces invadans NJM9701.</title>
        <authorList>
            <consortium name="The Broad Institute Genomics Platform"/>
            <person name="Russ C."/>
            <person name="Tyler B."/>
            <person name="van West P."/>
            <person name="Dieguez-Uribeondo J."/>
            <person name="Young S.K."/>
            <person name="Zeng Q."/>
            <person name="Gargeya S."/>
            <person name="Fitzgerald M."/>
            <person name="Abouelleil A."/>
            <person name="Alvarado L."/>
            <person name="Chapman S.B."/>
            <person name="Gainer-Dewar J."/>
            <person name="Goldberg J."/>
            <person name="Griggs A."/>
            <person name="Gujja S."/>
            <person name="Hansen M."/>
            <person name="Howarth C."/>
            <person name="Imamovic A."/>
            <person name="Ireland A."/>
            <person name="Larimer J."/>
            <person name="McCowan C."/>
            <person name="Murphy C."/>
            <person name="Pearson M."/>
            <person name="Poon T.W."/>
            <person name="Priest M."/>
            <person name="Roberts A."/>
            <person name="Saif S."/>
            <person name="Shea T."/>
            <person name="Sykes S."/>
            <person name="Wortman J."/>
            <person name="Nusbaum C."/>
            <person name="Birren B."/>
        </authorList>
    </citation>
    <scope>NUCLEOTIDE SEQUENCE [LARGE SCALE GENOMIC DNA]</scope>
    <source>
        <strain evidence="1">NJM9701</strain>
    </source>
</reference>
<dbReference type="GeneID" id="20092093"/>
<name>A0A024T835_9STRA</name>
<dbReference type="AlphaFoldDB" id="A0A024T835"/>
<evidence type="ECO:0000313" key="1">
    <source>
        <dbReference type="EMBL" id="ETV90128.1"/>
    </source>
</evidence>
<dbReference type="RefSeq" id="XP_008881243.1">
    <property type="nucleotide sequence ID" value="XM_008883021.1"/>
</dbReference>
<dbReference type="VEuPathDB" id="FungiDB:H310_15043"/>